<name>A0ABW8TCL9_9CLOT</name>
<reference evidence="1 2" key="1">
    <citation type="submission" date="2024-11" db="EMBL/GenBank/DDBJ databases">
        <authorList>
            <person name="Heng Y.C."/>
            <person name="Lim A.C.H."/>
            <person name="Lee J.K.Y."/>
            <person name="Kittelmann S."/>
        </authorList>
    </citation>
    <scope>NUCLEOTIDE SEQUENCE [LARGE SCALE GENOMIC DNA]</scope>
    <source>
        <strain evidence="1 2">WILCCON 0114</strain>
    </source>
</reference>
<organism evidence="1 2">
    <name type="scientific">Clostridium neuense</name>
    <dbReference type="NCBI Taxonomy" id="1728934"/>
    <lineage>
        <taxon>Bacteria</taxon>
        <taxon>Bacillati</taxon>
        <taxon>Bacillota</taxon>
        <taxon>Clostridia</taxon>
        <taxon>Eubacteriales</taxon>
        <taxon>Clostridiaceae</taxon>
        <taxon>Clostridium</taxon>
    </lineage>
</organism>
<proteinExistence type="predicted"/>
<dbReference type="EMBL" id="JBJIAA010000005">
    <property type="protein sequence ID" value="MFL0250254.1"/>
    <property type="molecule type" value="Genomic_DNA"/>
</dbReference>
<accession>A0ABW8TCL9</accession>
<evidence type="ECO:0008006" key="3">
    <source>
        <dbReference type="Google" id="ProtNLM"/>
    </source>
</evidence>
<keyword evidence="2" id="KW-1185">Reference proteome</keyword>
<dbReference type="RefSeq" id="WP_406786918.1">
    <property type="nucleotide sequence ID" value="NZ_JBJIAA010000005.1"/>
</dbReference>
<sequence length="134" mass="15226">MDNEIVLIEVFGLNRERECVHENGGSCSGCNGCESSSSCSGHSSCEGNKNMFLMYKELVDYMENTDLKNKVEIEFVNTDAIDIDKYDYLQEAFKKKFMLPIVAINETVRFYGGVPNKLIYKEIKKKLDKGELSV</sequence>
<evidence type="ECO:0000313" key="2">
    <source>
        <dbReference type="Proteomes" id="UP001623592"/>
    </source>
</evidence>
<comment type="caution">
    <text evidence="1">The sequence shown here is derived from an EMBL/GenBank/DDBJ whole genome shotgun (WGS) entry which is preliminary data.</text>
</comment>
<evidence type="ECO:0000313" key="1">
    <source>
        <dbReference type="EMBL" id="MFL0250254.1"/>
    </source>
</evidence>
<protein>
    <recommendedName>
        <fullName evidence="3">Arsenical resistance operon trans-acting repressor ArsD</fullName>
    </recommendedName>
</protein>
<gene>
    <name evidence="1" type="ORF">ACJDT4_07440</name>
</gene>
<dbReference type="Proteomes" id="UP001623592">
    <property type="component" value="Unassembled WGS sequence"/>
</dbReference>